<dbReference type="Pfam" id="PF02875">
    <property type="entry name" value="Mur_ligase_C"/>
    <property type="match status" value="1"/>
</dbReference>
<dbReference type="Proteomes" id="UP000032434">
    <property type="component" value="Chromosome 1"/>
</dbReference>
<dbReference type="InParanoid" id="A0A061A934"/>
<name>A0A061A934_9MOLU</name>
<gene>
    <name evidence="3" type="ORF">Aocu_02850</name>
</gene>
<dbReference type="HOGENOM" id="CLU_571900_0_0_14"/>
<evidence type="ECO:0000259" key="1">
    <source>
        <dbReference type="Pfam" id="PF02875"/>
    </source>
</evidence>
<evidence type="ECO:0000259" key="2">
    <source>
        <dbReference type="Pfam" id="PF08245"/>
    </source>
</evidence>
<dbReference type="OrthoDB" id="9800958at2"/>
<dbReference type="FunCoup" id="A0A061A934">
    <property type="interactions" value="313"/>
</dbReference>
<sequence length="477" mass="54651">MKLDNLRSKLRQFNTVHPTKSFEHTFGEKKIGDIRKLNSIFKDVFLNDNIEIKTLEDNGKEIKLIGVTGSHGKSSVAYIIHNFLKFKGFKSVLYSSVSIDSPSSFKKPDEAVENPLIDEQMLLNAIEEAYAYNADYLVLEVNERAIEKGLTKEIPFDLRIITNINPTHNKFFYSNYVEIKKKFFQEINNEDNTICIFGVDDKVLFDDLYDINANKKVTFMSNYVMNKRGINPSKIDYLLTAGQTFDTINGLKFTIKTSNKAYEIETNLLFPHNGLNLTCVVAALETLGVFDYEQFNNFIKLFNVPGVDEVYKFNNKTIIVTRSLSPNLEQLSKYRNNNEINHIHVVMGASGLGYKSWVQEFSNQAYISEKEYAVEFAYNYAQNHADHIYITSNDNGAMDVNDLLEYQASFIKDASKVKKIADRTTAIREAVLNAKENDVILITGRGNRRVMCINRVDRVLHLDSDIVKQLIKYKGEK</sequence>
<dbReference type="Gene3D" id="3.90.190.20">
    <property type="entry name" value="Mur ligase, C-terminal domain"/>
    <property type="match status" value="1"/>
</dbReference>
<dbReference type="STRING" id="35623.Aocu_02850"/>
<dbReference type="Gene3D" id="3.40.1190.10">
    <property type="entry name" value="Mur-like, catalytic domain"/>
    <property type="match status" value="1"/>
</dbReference>
<protein>
    <submittedName>
        <fullName evidence="3">Putative MurD-like peptide ligase</fullName>
    </submittedName>
</protein>
<keyword evidence="3" id="KW-0436">Ligase</keyword>
<dbReference type="InterPro" id="IPR013221">
    <property type="entry name" value="Mur_ligase_cen"/>
</dbReference>
<organism evidence="3 4">
    <name type="scientific">Acholeplasma oculi</name>
    <dbReference type="NCBI Taxonomy" id="35623"/>
    <lineage>
        <taxon>Bacteria</taxon>
        <taxon>Bacillati</taxon>
        <taxon>Mycoplasmatota</taxon>
        <taxon>Mollicutes</taxon>
        <taxon>Acholeplasmatales</taxon>
        <taxon>Acholeplasmataceae</taxon>
        <taxon>Acholeplasma</taxon>
    </lineage>
</organism>
<feature type="domain" description="Mur ligase C-terminal" evidence="1">
    <location>
        <begin position="339"/>
        <end position="446"/>
    </location>
</feature>
<dbReference type="InterPro" id="IPR004101">
    <property type="entry name" value="Mur_ligase_C"/>
</dbReference>
<dbReference type="PATRIC" id="fig|35623.3.peg.285"/>
<dbReference type="KEGG" id="aoc:Aocu_02850"/>
<dbReference type="EMBL" id="LK028559">
    <property type="protein sequence ID" value="CDR30358.1"/>
    <property type="molecule type" value="Genomic_DNA"/>
</dbReference>
<dbReference type="GO" id="GO:0005524">
    <property type="term" value="F:ATP binding"/>
    <property type="evidence" value="ECO:0007669"/>
    <property type="project" value="InterPro"/>
</dbReference>
<proteinExistence type="predicted"/>
<evidence type="ECO:0000313" key="4">
    <source>
        <dbReference type="Proteomes" id="UP000032434"/>
    </source>
</evidence>
<dbReference type="SUPFAM" id="SSF53623">
    <property type="entry name" value="MurD-like peptide ligases, catalytic domain"/>
    <property type="match status" value="1"/>
</dbReference>
<dbReference type="AlphaFoldDB" id="A0A061A934"/>
<dbReference type="Pfam" id="PF08245">
    <property type="entry name" value="Mur_ligase_M"/>
    <property type="match status" value="1"/>
</dbReference>
<dbReference type="InterPro" id="IPR036565">
    <property type="entry name" value="Mur-like_cat_sf"/>
</dbReference>
<evidence type="ECO:0000313" key="3">
    <source>
        <dbReference type="EMBL" id="CDR30358.1"/>
    </source>
</evidence>
<dbReference type="PANTHER" id="PTHR23135">
    <property type="entry name" value="MUR LIGASE FAMILY MEMBER"/>
    <property type="match status" value="1"/>
</dbReference>
<reference evidence="4" key="1">
    <citation type="submission" date="2014-05" db="EMBL/GenBank/DDBJ databases">
        <authorList>
            <person name="Kube M."/>
        </authorList>
    </citation>
    <scope>NUCLEOTIDE SEQUENCE [LARGE SCALE GENOMIC DNA]</scope>
</reference>
<dbReference type="RefSeq" id="WP_045748917.1">
    <property type="nucleotide sequence ID" value="NZ_FUZK01000002.1"/>
</dbReference>
<dbReference type="GO" id="GO:0016881">
    <property type="term" value="F:acid-amino acid ligase activity"/>
    <property type="evidence" value="ECO:0007669"/>
    <property type="project" value="InterPro"/>
</dbReference>
<accession>A0A061A934</accession>
<dbReference type="PANTHER" id="PTHR23135:SF4">
    <property type="entry name" value="UDP-N-ACETYLMURAMOYL-L-ALANYL-D-GLUTAMATE--2,6-DIAMINOPIMELATE LIGASE MURE HOMOLOG, CHLOROPLASTIC"/>
    <property type="match status" value="1"/>
</dbReference>
<dbReference type="SUPFAM" id="SSF53244">
    <property type="entry name" value="MurD-like peptide ligases, peptide-binding domain"/>
    <property type="match status" value="1"/>
</dbReference>
<dbReference type="InterPro" id="IPR036615">
    <property type="entry name" value="Mur_ligase_C_dom_sf"/>
</dbReference>
<feature type="domain" description="Mur ligase central" evidence="2">
    <location>
        <begin position="67"/>
        <end position="283"/>
    </location>
</feature>
<keyword evidence="4" id="KW-1185">Reference proteome</keyword>